<keyword evidence="5" id="KW-0804">Transcription</keyword>
<evidence type="ECO:0000313" key="9">
    <source>
        <dbReference type="EMBL" id="KLT39573.1"/>
    </source>
</evidence>
<dbReference type="STRING" id="879819.A0A0J0XEU9"/>
<dbReference type="GeneID" id="28980401"/>
<organism evidence="9 10">
    <name type="scientific">Cutaneotrichosporon oleaginosum</name>
    <dbReference type="NCBI Taxonomy" id="879819"/>
    <lineage>
        <taxon>Eukaryota</taxon>
        <taxon>Fungi</taxon>
        <taxon>Dikarya</taxon>
        <taxon>Basidiomycota</taxon>
        <taxon>Agaricomycotina</taxon>
        <taxon>Tremellomycetes</taxon>
        <taxon>Trichosporonales</taxon>
        <taxon>Trichosporonaceae</taxon>
        <taxon>Cutaneotrichosporon</taxon>
    </lineage>
</organism>
<feature type="domain" description="Zn(2)-C6 fungal-type" evidence="8">
    <location>
        <begin position="32"/>
        <end position="65"/>
    </location>
</feature>
<evidence type="ECO:0000313" key="10">
    <source>
        <dbReference type="Proteomes" id="UP000053611"/>
    </source>
</evidence>
<dbReference type="CDD" id="cd00067">
    <property type="entry name" value="GAL4"/>
    <property type="match status" value="1"/>
</dbReference>
<dbReference type="InterPro" id="IPR036864">
    <property type="entry name" value="Zn2-C6_fun-type_DNA-bd_sf"/>
</dbReference>
<dbReference type="Pfam" id="PF00172">
    <property type="entry name" value="Zn_clus"/>
    <property type="match status" value="1"/>
</dbReference>
<dbReference type="PROSITE" id="PS50048">
    <property type="entry name" value="ZN2_CY6_FUNGAL_2"/>
    <property type="match status" value="1"/>
</dbReference>
<dbReference type="OrthoDB" id="2528779at2759"/>
<dbReference type="AlphaFoldDB" id="A0A0J0XEU9"/>
<dbReference type="InterPro" id="IPR001138">
    <property type="entry name" value="Zn2Cys6_DnaBD"/>
</dbReference>
<dbReference type="PANTHER" id="PTHR31845">
    <property type="entry name" value="FINGER DOMAIN PROTEIN, PUTATIVE-RELATED"/>
    <property type="match status" value="1"/>
</dbReference>
<dbReference type="GO" id="GO:0008270">
    <property type="term" value="F:zinc ion binding"/>
    <property type="evidence" value="ECO:0007669"/>
    <property type="project" value="InterPro"/>
</dbReference>
<evidence type="ECO:0000256" key="5">
    <source>
        <dbReference type="ARBA" id="ARBA00023163"/>
    </source>
</evidence>
<dbReference type="CDD" id="cd12148">
    <property type="entry name" value="fungal_TF_MHR"/>
    <property type="match status" value="1"/>
</dbReference>
<keyword evidence="4" id="KW-0238">DNA-binding</keyword>
<evidence type="ECO:0000256" key="7">
    <source>
        <dbReference type="SAM" id="MobiDB-lite"/>
    </source>
</evidence>
<reference evidence="9 10" key="1">
    <citation type="submission" date="2015-03" db="EMBL/GenBank/DDBJ databases">
        <title>Genomics and transcriptomics of the oil-accumulating basidiomycete yeast T. oleaginosus allow insights into substrate utilization and the diverse evolutionary trajectories of mating systems in fungi.</title>
        <authorList>
            <consortium name="DOE Joint Genome Institute"/>
            <person name="Kourist R."/>
            <person name="Kracht O."/>
            <person name="Bracharz F."/>
            <person name="Lipzen A."/>
            <person name="Nolan M."/>
            <person name="Ohm R."/>
            <person name="Grigoriev I."/>
            <person name="Sun S."/>
            <person name="Heitman J."/>
            <person name="Bruck T."/>
            <person name="Nowrousian M."/>
        </authorList>
    </citation>
    <scope>NUCLEOTIDE SEQUENCE [LARGE SCALE GENOMIC DNA]</scope>
    <source>
        <strain evidence="9 10">IBC0246</strain>
    </source>
</reference>
<accession>A0A0J0XEU9</accession>
<evidence type="ECO:0000256" key="4">
    <source>
        <dbReference type="ARBA" id="ARBA00023125"/>
    </source>
</evidence>
<evidence type="ECO:0000259" key="8">
    <source>
        <dbReference type="PROSITE" id="PS50048"/>
    </source>
</evidence>
<dbReference type="SUPFAM" id="SSF57701">
    <property type="entry name" value="Zn2/Cys6 DNA-binding domain"/>
    <property type="match status" value="1"/>
</dbReference>
<evidence type="ECO:0000256" key="6">
    <source>
        <dbReference type="ARBA" id="ARBA00023242"/>
    </source>
</evidence>
<dbReference type="RefSeq" id="XP_018276064.1">
    <property type="nucleotide sequence ID" value="XM_018419798.1"/>
</dbReference>
<evidence type="ECO:0000256" key="2">
    <source>
        <dbReference type="ARBA" id="ARBA00022723"/>
    </source>
</evidence>
<feature type="region of interest" description="Disordered" evidence="7">
    <location>
        <begin position="69"/>
        <end position="219"/>
    </location>
</feature>
<dbReference type="InterPro" id="IPR051089">
    <property type="entry name" value="prtT"/>
</dbReference>
<evidence type="ECO:0000256" key="1">
    <source>
        <dbReference type="ARBA" id="ARBA00004123"/>
    </source>
</evidence>
<comment type="subcellular location">
    <subcellularLocation>
        <location evidence="1">Nucleus</location>
    </subcellularLocation>
</comment>
<dbReference type="SMART" id="SM00066">
    <property type="entry name" value="GAL4"/>
    <property type="match status" value="1"/>
</dbReference>
<gene>
    <name evidence="9" type="ORF">CC85DRAFT_186016</name>
</gene>
<keyword evidence="3" id="KW-0805">Transcription regulation</keyword>
<feature type="compositionally biased region" description="Polar residues" evidence="7">
    <location>
        <begin position="1"/>
        <end position="16"/>
    </location>
</feature>
<feature type="compositionally biased region" description="Low complexity" evidence="7">
    <location>
        <begin position="164"/>
        <end position="185"/>
    </location>
</feature>
<dbReference type="Proteomes" id="UP000053611">
    <property type="component" value="Unassembled WGS sequence"/>
</dbReference>
<feature type="compositionally biased region" description="Basic and acidic residues" evidence="7">
    <location>
        <begin position="104"/>
        <end position="115"/>
    </location>
</feature>
<dbReference type="Gene3D" id="4.10.240.10">
    <property type="entry name" value="Zn(2)-C6 fungal-type DNA-binding domain"/>
    <property type="match status" value="1"/>
</dbReference>
<dbReference type="PROSITE" id="PS00463">
    <property type="entry name" value="ZN2_CY6_FUNGAL_1"/>
    <property type="match status" value="1"/>
</dbReference>
<sequence length="660" mass="74513">MDAAGTSNGDADSYSGSELPPHRKRHQRHLLACMGCRKIKTRCLGNEDQVSPCQRCQRLNLECVYERKRRRRTDSAAASPVRPSPAPKPVIAPRGDSHPPPPQPEHRNPPRREPQAVHLPPAPPQLPHPSVLPRSRSHPKPHDRPPHLQRHAHRPAHHHRDVMSESSVRFSTPSESSSSVAACASKRTDIREYLDPQLPRDVNGSDAPPELQPQEVDDGENPITLGLVTIHEAETLLTLYMQHLNPMTATLDPYLYTLQYLRSVSPVLLSSLLAISAKFFRKHLYRALLSHANSVIDRAVGVGQCDIGLIQSLILLVYWKDPTDASSWVKLGIGIRLGYQLGMHIPRNGPLPLTELEARKVANQERTWYTLSSFDRLYSDVYSLPPTVKLEEIPDAFPWAEETACLGCGDMRHACSFSSASTYRMWVKYRRNLATMSQDLAWAILTELYAQIEQHMKRWFPPDPATGKITEFEQVYLKWFDLNHLLKIKWHMLDLCAPYERDAMLIDWLHLAELFTLQTEALGMRNTLRYLQDTSATHISSFGVMVYNLFSRLPHYQRRVVTGYVSRLSKCCDSATLGDGETVMGYVGRFMQRLQLVLLSSEEEHALPPSEVPPPENPANAGASLDLDAFFMGMLQNGADPLANLVPGQEFWFDPNVILS</sequence>
<dbReference type="GO" id="GO:0000976">
    <property type="term" value="F:transcription cis-regulatory region binding"/>
    <property type="evidence" value="ECO:0007669"/>
    <property type="project" value="TreeGrafter"/>
</dbReference>
<evidence type="ECO:0000256" key="3">
    <source>
        <dbReference type="ARBA" id="ARBA00023015"/>
    </source>
</evidence>
<protein>
    <recommendedName>
        <fullName evidence="8">Zn(2)-C6 fungal-type domain-containing protein</fullName>
    </recommendedName>
</protein>
<keyword evidence="10" id="KW-1185">Reference proteome</keyword>
<feature type="compositionally biased region" description="Basic residues" evidence="7">
    <location>
        <begin position="147"/>
        <end position="160"/>
    </location>
</feature>
<proteinExistence type="predicted"/>
<dbReference type="GO" id="GO:0005634">
    <property type="term" value="C:nucleus"/>
    <property type="evidence" value="ECO:0007669"/>
    <property type="project" value="UniProtKB-SubCell"/>
</dbReference>
<dbReference type="InterPro" id="IPR007219">
    <property type="entry name" value="XnlR_reg_dom"/>
</dbReference>
<dbReference type="EMBL" id="KQ087255">
    <property type="protein sequence ID" value="KLT39573.1"/>
    <property type="molecule type" value="Genomic_DNA"/>
</dbReference>
<dbReference type="SMART" id="SM00906">
    <property type="entry name" value="Fungal_trans"/>
    <property type="match status" value="1"/>
</dbReference>
<dbReference type="GO" id="GO:0006351">
    <property type="term" value="P:DNA-templated transcription"/>
    <property type="evidence" value="ECO:0007669"/>
    <property type="project" value="InterPro"/>
</dbReference>
<feature type="region of interest" description="Disordered" evidence="7">
    <location>
        <begin position="1"/>
        <end position="24"/>
    </location>
</feature>
<name>A0A0J0XEU9_9TREE</name>
<dbReference type="GO" id="GO:0000981">
    <property type="term" value="F:DNA-binding transcription factor activity, RNA polymerase II-specific"/>
    <property type="evidence" value="ECO:0007669"/>
    <property type="project" value="InterPro"/>
</dbReference>
<keyword evidence="6" id="KW-0539">Nucleus</keyword>
<keyword evidence="2" id="KW-0479">Metal-binding</keyword>
<dbReference type="PANTHER" id="PTHR31845:SF17">
    <property type="entry name" value="ZN(II)2CYS6 TRANSCRIPTION FACTOR (EUROFUNG)"/>
    <property type="match status" value="1"/>
</dbReference>